<dbReference type="PROSITE" id="PS51459">
    <property type="entry name" value="FIDO"/>
    <property type="match status" value="1"/>
</dbReference>
<evidence type="ECO:0000256" key="4">
    <source>
        <dbReference type="ARBA" id="ARBA00022840"/>
    </source>
</evidence>
<sequence>MSKYELTESQTRYQPGSNDQVLANTLGITDPADMDEAELALLEKLYQHVLLDQPLPDVLSSPLIKSWHRQWLGAIYPWAGEERSVNLSKGDFHFAAASQIPNLLHKLDRDYLSQLTPCTELTDETLIKAIAEVHVEFILIHPFREGNGRIARLIADVMASQAGYGTLDYSPWDENKADYFAAIQAGLDMNYKPMMHWVEQAFNTQ</sequence>
<dbReference type="Pfam" id="PF02661">
    <property type="entry name" value="Fic"/>
    <property type="match status" value="1"/>
</dbReference>
<reference evidence="10" key="1">
    <citation type="submission" date="2017-08" db="EMBL/GenBank/DDBJ databases">
        <title>Direct submision.</title>
        <authorList>
            <person name="Kim S.-J."/>
            <person name="Rhee S.-K."/>
        </authorList>
    </citation>
    <scope>NUCLEOTIDE SEQUENCE [LARGE SCALE GENOMIC DNA]</scope>
    <source>
        <strain evidence="10">GI5</strain>
    </source>
</reference>
<organism evidence="9 10">
    <name type="scientific">Ketobacter alkanivorans</name>
    <dbReference type="NCBI Taxonomy" id="1917421"/>
    <lineage>
        <taxon>Bacteria</taxon>
        <taxon>Pseudomonadati</taxon>
        <taxon>Pseudomonadota</taxon>
        <taxon>Gammaproteobacteria</taxon>
        <taxon>Pseudomonadales</taxon>
        <taxon>Ketobacteraceae</taxon>
        <taxon>Ketobacter</taxon>
    </lineage>
</organism>
<keyword evidence="10" id="KW-1185">Reference proteome</keyword>
<evidence type="ECO:0000313" key="9">
    <source>
        <dbReference type="EMBL" id="AUM13485.1"/>
    </source>
</evidence>
<keyword evidence="1" id="KW-0808">Transferase</keyword>
<dbReference type="EC" id="2.7.7.108" evidence="5"/>
<dbReference type="GO" id="GO:0005524">
    <property type="term" value="F:ATP binding"/>
    <property type="evidence" value="ECO:0007669"/>
    <property type="project" value="UniProtKB-KW"/>
</dbReference>
<dbReference type="PANTHER" id="PTHR39560:SF1">
    <property type="entry name" value="PROTEIN ADENYLYLTRANSFERASE FIC-RELATED"/>
    <property type="match status" value="1"/>
</dbReference>
<protein>
    <recommendedName>
        <fullName evidence="5">protein adenylyltransferase</fullName>
        <ecNumber evidence="5">2.7.7.108</ecNumber>
    </recommendedName>
</protein>
<evidence type="ECO:0000256" key="2">
    <source>
        <dbReference type="ARBA" id="ARBA00022695"/>
    </source>
</evidence>
<dbReference type="KEGG" id="kak:Kalk_14105"/>
<dbReference type="Proteomes" id="UP000235116">
    <property type="component" value="Chromosome"/>
</dbReference>
<comment type="catalytic activity">
    <reaction evidence="7">
        <text>L-tyrosyl-[protein] + ATP = O-(5'-adenylyl)-L-tyrosyl-[protein] + diphosphate</text>
        <dbReference type="Rhea" id="RHEA:54288"/>
        <dbReference type="Rhea" id="RHEA-COMP:10136"/>
        <dbReference type="Rhea" id="RHEA-COMP:13846"/>
        <dbReference type="ChEBI" id="CHEBI:30616"/>
        <dbReference type="ChEBI" id="CHEBI:33019"/>
        <dbReference type="ChEBI" id="CHEBI:46858"/>
        <dbReference type="ChEBI" id="CHEBI:83624"/>
        <dbReference type="EC" id="2.7.7.108"/>
    </reaction>
</comment>
<evidence type="ECO:0000256" key="7">
    <source>
        <dbReference type="ARBA" id="ARBA00048696"/>
    </source>
</evidence>
<evidence type="ECO:0000256" key="6">
    <source>
        <dbReference type="ARBA" id="ARBA00047939"/>
    </source>
</evidence>
<dbReference type="AlphaFoldDB" id="A0A2K9LPT2"/>
<dbReference type="InterPro" id="IPR036597">
    <property type="entry name" value="Fido-like_dom_sf"/>
</dbReference>
<dbReference type="InterPro" id="IPR003812">
    <property type="entry name" value="Fido"/>
</dbReference>
<dbReference type="EMBL" id="CP022684">
    <property type="protein sequence ID" value="AUM13485.1"/>
    <property type="molecule type" value="Genomic_DNA"/>
</dbReference>
<dbReference type="RefSeq" id="WP_101894860.1">
    <property type="nucleotide sequence ID" value="NZ_CP022684.1"/>
</dbReference>
<gene>
    <name evidence="9" type="ORF">Kalk_14105</name>
</gene>
<feature type="domain" description="Fido" evidence="8">
    <location>
        <begin position="59"/>
        <end position="200"/>
    </location>
</feature>
<keyword evidence="4" id="KW-0067">ATP-binding</keyword>
<dbReference type="OrthoDB" id="9807853at2"/>
<evidence type="ECO:0000259" key="8">
    <source>
        <dbReference type="PROSITE" id="PS51459"/>
    </source>
</evidence>
<evidence type="ECO:0000256" key="1">
    <source>
        <dbReference type="ARBA" id="ARBA00022679"/>
    </source>
</evidence>
<accession>A0A2K9LPT2</accession>
<comment type="catalytic activity">
    <reaction evidence="6">
        <text>L-threonyl-[protein] + ATP = 3-O-(5'-adenylyl)-L-threonyl-[protein] + diphosphate</text>
        <dbReference type="Rhea" id="RHEA:54292"/>
        <dbReference type="Rhea" id="RHEA-COMP:11060"/>
        <dbReference type="Rhea" id="RHEA-COMP:13847"/>
        <dbReference type="ChEBI" id="CHEBI:30013"/>
        <dbReference type="ChEBI" id="CHEBI:30616"/>
        <dbReference type="ChEBI" id="CHEBI:33019"/>
        <dbReference type="ChEBI" id="CHEBI:138113"/>
        <dbReference type="EC" id="2.7.7.108"/>
    </reaction>
</comment>
<proteinExistence type="predicted"/>
<dbReference type="Gene3D" id="1.10.3290.10">
    <property type="entry name" value="Fido-like domain"/>
    <property type="match status" value="1"/>
</dbReference>
<name>A0A2K9LPT2_9GAMM</name>
<keyword evidence="3" id="KW-0547">Nucleotide-binding</keyword>
<dbReference type="GO" id="GO:0051302">
    <property type="term" value="P:regulation of cell division"/>
    <property type="evidence" value="ECO:0007669"/>
    <property type="project" value="TreeGrafter"/>
</dbReference>
<keyword evidence="2" id="KW-0548">Nucleotidyltransferase</keyword>
<dbReference type="PANTHER" id="PTHR39560">
    <property type="entry name" value="PROTEIN ADENYLYLTRANSFERASE FIC-RELATED"/>
    <property type="match status" value="1"/>
</dbReference>
<evidence type="ECO:0000313" key="10">
    <source>
        <dbReference type="Proteomes" id="UP000235116"/>
    </source>
</evidence>
<evidence type="ECO:0000256" key="5">
    <source>
        <dbReference type="ARBA" id="ARBA00034531"/>
    </source>
</evidence>
<dbReference type="SUPFAM" id="SSF140931">
    <property type="entry name" value="Fic-like"/>
    <property type="match status" value="1"/>
</dbReference>
<dbReference type="GO" id="GO:0070733">
    <property type="term" value="F:AMPylase activity"/>
    <property type="evidence" value="ECO:0007669"/>
    <property type="project" value="UniProtKB-EC"/>
</dbReference>
<evidence type="ECO:0000256" key="3">
    <source>
        <dbReference type="ARBA" id="ARBA00022741"/>
    </source>
</evidence>